<comment type="caution">
    <text evidence="6">The sequence shown here is derived from an EMBL/GenBank/DDBJ whole genome shotgun (WGS) entry which is preliminary data.</text>
</comment>
<dbReference type="InterPro" id="IPR036271">
    <property type="entry name" value="Tet_transcr_reg_TetR-rel_C_sf"/>
</dbReference>
<dbReference type="GO" id="GO:0000976">
    <property type="term" value="F:transcription cis-regulatory region binding"/>
    <property type="evidence" value="ECO:0007669"/>
    <property type="project" value="TreeGrafter"/>
</dbReference>
<dbReference type="Gene3D" id="1.10.357.10">
    <property type="entry name" value="Tetracycline Repressor, domain 2"/>
    <property type="match status" value="1"/>
</dbReference>
<accession>A0A179B424</accession>
<dbReference type="InterPro" id="IPR001647">
    <property type="entry name" value="HTH_TetR"/>
</dbReference>
<reference evidence="6 7" key="1">
    <citation type="submission" date="2016-04" db="EMBL/GenBank/DDBJ databases">
        <title>Peptidophaga gingivicola gen. nov., sp. nov., isolated from human subgingival plaque.</title>
        <authorList>
            <person name="Beall C.J."/>
            <person name="Mokrzan E.M."/>
            <person name="Griffen A.L."/>
            <person name="Leys E.J."/>
        </authorList>
    </citation>
    <scope>NUCLEOTIDE SEQUENCE [LARGE SCALE GENOMIC DNA]</scope>
    <source>
        <strain evidence="6 7">BA112</strain>
    </source>
</reference>
<sequence>MPKISGKNLSEHRERTREALFAALSGLMAAKGFDAISMSDLANESGIGRTAIYNHFSDKEELLLAYIEFEVNAYMDRINSKLARTDSPLNRLRVYAREQMLAKRGYFFSPGAPLRDVVSKETAVALREHASVTGRLFRRILDECIEAGAIPDQNLDVTVQLLQGALTGRRVPEDEPARSAFLDATDRFVLRSVGASVPDDLASLSP</sequence>
<evidence type="ECO:0000256" key="4">
    <source>
        <dbReference type="PROSITE-ProRule" id="PRU00335"/>
    </source>
</evidence>
<dbReference type="InterPro" id="IPR009057">
    <property type="entry name" value="Homeodomain-like_sf"/>
</dbReference>
<dbReference type="STRING" id="1823756.A4H34_02830"/>
<keyword evidence="3" id="KW-0804">Transcription</keyword>
<dbReference type="PRINTS" id="PR00455">
    <property type="entry name" value="HTHTETR"/>
</dbReference>
<dbReference type="SUPFAM" id="SSF48498">
    <property type="entry name" value="Tetracyclin repressor-like, C-terminal domain"/>
    <property type="match status" value="1"/>
</dbReference>
<dbReference type="GO" id="GO:0003700">
    <property type="term" value="F:DNA-binding transcription factor activity"/>
    <property type="evidence" value="ECO:0007669"/>
    <property type="project" value="TreeGrafter"/>
</dbReference>
<dbReference type="AlphaFoldDB" id="A0A179B424"/>
<dbReference type="Proteomes" id="UP000078368">
    <property type="component" value="Unassembled WGS sequence"/>
</dbReference>
<gene>
    <name evidence="6" type="ORF">A4H34_02830</name>
</gene>
<dbReference type="SUPFAM" id="SSF46689">
    <property type="entry name" value="Homeodomain-like"/>
    <property type="match status" value="1"/>
</dbReference>
<feature type="domain" description="HTH tetR-type" evidence="5">
    <location>
        <begin position="14"/>
        <end position="74"/>
    </location>
</feature>
<evidence type="ECO:0000256" key="3">
    <source>
        <dbReference type="ARBA" id="ARBA00023163"/>
    </source>
</evidence>
<evidence type="ECO:0000259" key="5">
    <source>
        <dbReference type="PROSITE" id="PS50977"/>
    </source>
</evidence>
<dbReference type="InterPro" id="IPR050109">
    <property type="entry name" value="HTH-type_TetR-like_transc_reg"/>
</dbReference>
<dbReference type="PROSITE" id="PS01081">
    <property type="entry name" value="HTH_TETR_1"/>
    <property type="match status" value="1"/>
</dbReference>
<feature type="DNA-binding region" description="H-T-H motif" evidence="4">
    <location>
        <begin position="37"/>
        <end position="56"/>
    </location>
</feature>
<dbReference type="OrthoDB" id="4709704at2"/>
<evidence type="ECO:0000313" key="6">
    <source>
        <dbReference type="EMBL" id="OAP86129.1"/>
    </source>
</evidence>
<keyword evidence="2 4" id="KW-0238">DNA-binding</keyword>
<evidence type="ECO:0000313" key="7">
    <source>
        <dbReference type="Proteomes" id="UP000078368"/>
    </source>
</evidence>
<proteinExistence type="predicted"/>
<dbReference type="Pfam" id="PF00440">
    <property type="entry name" value="TetR_N"/>
    <property type="match status" value="1"/>
</dbReference>
<dbReference type="PROSITE" id="PS50977">
    <property type="entry name" value="HTH_TETR_2"/>
    <property type="match status" value="1"/>
</dbReference>
<name>A0A179B424_9ACTO</name>
<dbReference type="RefSeq" id="WP_009197860.1">
    <property type="nucleotide sequence ID" value="NZ_LVZK01000001.1"/>
</dbReference>
<dbReference type="PANTHER" id="PTHR30055">
    <property type="entry name" value="HTH-TYPE TRANSCRIPTIONAL REGULATOR RUTR"/>
    <property type="match status" value="1"/>
</dbReference>
<evidence type="ECO:0000256" key="1">
    <source>
        <dbReference type="ARBA" id="ARBA00023015"/>
    </source>
</evidence>
<evidence type="ECO:0000256" key="2">
    <source>
        <dbReference type="ARBA" id="ARBA00023125"/>
    </source>
</evidence>
<dbReference type="PANTHER" id="PTHR30055:SF234">
    <property type="entry name" value="HTH-TYPE TRANSCRIPTIONAL REGULATOR BETI"/>
    <property type="match status" value="1"/>
</dbReference>
<keyword evidence="1" id="KW-0805">Transcription regulation</keyword>
<organism evidence="6 7">
    <name type="scientific">Peptidiphaga gingivicola</name>
    <dbReference type="NCBI Taxonomy" id="2741497"/>
    <lineage>
        <taxon>Bacteria</taxon>
        <taxon>Bacillati</taxon>
        <taxon>Actinomycetota</taxon>
        <taxon>Actinomycetes</taxon>
        <taxon>Actinomycetales</taxon>
        <taxon>Actinomycetaceae</taxon>
        <taxon>Peptidiphaga</taxon>
    </lineage>
</organism>
<keyword evidence="7" id="KW-1185">Reference proteome</keyword>
<dbReference type="EMBL" id="LVZK01000001">
    <property type="protein sequence ID" value="OAP86129.1"/>
    <property type="molecule type" value="Genomic_DNA"/>
</dbReference>
<protein>
    <recommendedName>
        <fullName evidence="5">HTH tetR-type domain-containing protein</fullName>
    </recommendedName>
</protein>
<dbReference type="InterPro" id="IPR023772">
    <property type="entry name" value="DNA-bd_HTH_TetR-type_CS"/>
</dbReference>